<keyword evidence="14" id="KW-0449">Lipoprotein</keyword>
<protein>
    <submittedName>
        <fullName evidence="20">Capsule biosynthesis protein</fullName>
    </submittedName>
</protein>
<feature type="chain" id="PRO_5043134268" evidence="16">
    <location>
        <begin position="21"/>
        <end position="822"/>
    </location>
</feature>
<evidence type="ECO:0000256" key="11">
    <source>
        <dbReference type="ARBA" id="ARBA00023136"/>
    </source>
</evidence>
<evidence type="ECO:0000256" key="12">
    <source>
        <dbReference type="ARBA" id="ARBA00023139"/>
    </source>
</evidence>
<feature type="compositionally biased region" description="Polar residues" evidence="15">
    <location>
        <begin position="69"/>
        <end position="78"/>
    </location>
</feature>
<keyword evidence="12" id="KW-0564">Palmitate</keyword>
<dbReference type="Pfam" id="PF10531">
    <property type="entry name" value="SLBB"/>
    <property type="match status" value="4"/>
</dbReference>
<keyword evidence="7 16" id="KW-0732">Signal</keyword>
<feature type="domain" description="Soluble ligand binding" evidence="18">
    <location>
        <begin position="329"/>
        <end position="376"/>
    </location>
</feature>
<proteinExistence type="inferred from homology"/>
<dbReference type="Gene3D" id="3.10.560.10">
    <property type="entry name" value="Outer membrane lipoprotein wza domain like"/>
    <property type="match status" value="6"/>
</dbReference>
<organism evidence="20 21">
    <name type="scientific">Bacteroides uniformis</name>
    <dbReference type="NCBI Taxonomy" id="820"/>
    <lineage>
        <taxon>Bacteria</taxon>
        <taxon>Pseudomonadati</taxon>
        <taxon>Bacteroidota</taxon>
        <taxon>Bacteroidia</taxon>
        <taxon>Bacteroidales</taxon>
        <taxon>Bacteroidaceae</taxon>
        <taxon>Bacteroides</taxon>
    </lineage>
</organism>
<feature type="region of interest" description="Disordered" evidence="15">
    <location>
        <begin position="64"/>
        <end position="116"/>
    </location>
</feature>
<keyword evidence="11" id="KW-0472">Membrane</keyword>
<evidence type="ECO:0000256" key="1">
    <source>
        <dbReference type="ARBA" id="ARBA00004571"/>
    </source>
</evidence>
<dbReference type="InterPro" id="IPR003715">
    <property type="entry name" value="Poly_export_N"/>
</dbReference>
<dbReference type="GO" id="GO:0006811">
    <property type="term" value="P:monoatomic ion transport"/>
    <property type="evidence" value="ECO:0007669"/>
    <property type="project" value="UniProtKB-KW"/>
</dbReference>
<evidence type="ECO:0000256" key="3">
    <source>
        <dbReference type="ARBA" id="ARBA00022448"/>
    </source>
</evidence>
<evidence type="ECO:0000259" key="18">
    <source>
        <dbReference type="Pfam" id="PF10531"/>
    </source>
</evidence>
<evidence type="ECO:0000256" key="13">
    <source>
        <dbReference type="ARBA" id="ARBA00023237"/>
    </source>
</evidence>
<keyword evidence="5" id="KW-0762">Sugar transport</keyword>
<dbReference type="InterPro" id="IPR054765">
    <property type="entry name" value="SLBB_dom"/>
</dbReference>
<gene>
    <name evidence="20" type="ORF">GAP47_09420</name>
</gene>
<dbReference type="Pfam" id="PF22461">
    <property type="entry name" value="SLBB_2"/>
    <property type="match status" value="1"/>
</dbReference>
<accession>A0A139JTW5</accession>
<dbReference type="InterPro" id="IPR049712">
    <property type="entry name" value="Poly_export"/>
</dbReference>
<dbReference type="Pfam" id="PF02563">
    <property type="entry name" value="Poly_export"/>
    <property type="match status" value="1"/>
</dbReference>
<keyword evidence="10" id="KW-0626">Porin</keyword>
<dbReference type="EMBL" id="WCTL01000007">
    <property type="protein sequence ID" value="KAB4236957.1"/>
    <property type="molecule type" value="Genomic_DNA"/>
</dbReference>
<dbReference type="RefSeq" id="WP_061412912.1">
    <property type="nucleotide sequence ID" value="NZ_JBCHFB010000003.1"/>
</dbReference>
<evidence type="ECO:0000256" key="10">
    <source>
        <dbReference type="ARBA" id="ARBA00023114"/>
    </source>
</evidence>
<feature type="domain" description="SLBB" evidence="19">
    <location>
        <begin position="245"/>
        <end position="322"/>
    </location>
</feature>
<dbReference type="AlphaFoldDB" id="A0A139JTW5"/>
<comment type="caution">
    <text evidence="20">The sequence shown here is derived from an EMBL/GenBank/DDBJ whole genome shotgun (WGS) entry which is preliminary data.</text>
</comment>
<keyword evidence="6" id="KW-0812">Transmembrane</keyword>
<evidence type="ECO:0000256" key="2">
    <source>
        <dbReference type="ARBA" id="ARBA00009450"/>
    </source>
</evidence>
<dbReference type="PANTHER" id="PTHR33619">
    <property type="entry name" value="POLYSACCHARIDE EXPORT PROTEIN GFCE-RELATED"/>
    <property type="match status" value="1"/>
</dbReference>
<dbReference type="PANTHER" id="PTHR33619:SF3">
    <property type="entry name" value="POLYSACCHARIDE EXPORT PROTEIN GFCE-RELATED"/>
    <property type="match status" value="1"/>
</dbReference>
<keyword evidence="9" id="KW-0406">Ion transport</keyword>
<dbReference type="STRING" id="820.ERS852554_02769"/>
<feature type="domain" description="Polysaccharide export protein N-terminal" evidence="17">
    <location>
        <begin position="157"/>
        <end position="222"/>
    </location>
</feature>
<name>A0A139JTW5_BACUN</name>
<dbReference type="GO" id="GO:0009279">
    <property type="term" value="C:cell outer membrane"/>
    <property type="evidence" value="ECO:0007669"/>
    <property type="project" value="UniProtKB-SubCell"/>
</dbReference>
<evidence type="ECO:0000256" key="15">
    <source>
        <dbReference type="SAM" id="MobiDB-lite"/>
    </source>
</evidence>
<feature type="domain" description="Soluble ligand binding" evidence="18">
    <location>
        <begin position="719"/>
        <end position="767"/>
    </location>
</feature>
<evidence type="ECO:0000259" key="19">
    <source>
        <dbReference type="Pfam" id="PF22461"/>
    </source>
</evidence>
<dbReference type="GO" id="GO:0015288">
    <property type="term" value="F:porin activity"/>
    <property type="evidence" value="ECO:0007669"/>
    <property type="project" value="UniProtKB-KW"/>
</dbReference>
<comment type="subcellular location">
    <subcellularLocation>
        <location evidence="1">Cell outer membrane</location>
        <topology evidence="1">Multi-pass membrane protein</topology>
    </subcellularLocation>
</comment>
<keyword evidence="8" id="KW-0625">Polysaccharide transport</keyword>
<keyword evidence="4" id="KW-1134">Transmembrane beta strand</keyword>
<keyword evidence="13" id="KW-0998">Cell outer membrane</keyword>
<dbReference type="GO" id="GO:0046930">
    <property type="term" value="C:pore complex"/>
    <property type="evidence" value="ECO:0007669"/>
    <property type="project" value="UniProtKB-KW"/>
</dbReference>
<dbReference type="InterPro" id="IPR019554">
    <property type="entry name" value="Soluble_ligand-bd"/>
</dbReference>
<evidence type="ECO:0000256" key="5">
    <source>
        <dbReference type="ARBA" id="ARBA00022597"/>
    </source>
</evidence>
<feature type="domain" description="Soluble ligand binding" evidence="18">
    <location>
        <begin position="603"/>
        <end position="650"/>
    </location>
</feature>
<evidence type="ECO:0000256" key="9">
    <source>
        <dbReference type="ARBA" id="ARBA00023065"/>
    </source>
</evidence>
<evidence type="ECO:0000256" key="7">
    <source>
        <dbReference type="ARBA" id="ARBA00022729"/>
    </source>
</evidence>
<sequence length="822" mass="91003">MRRLITLFFLVFTLSGVAFAQQMSDDQVVQYVKSAQQMGKNQKQITTELMRRGVTKEQVERIQKKYENSKSGSPQSNTQDEKRSRQRGEMSGVVKGLRTTSETYSARQTDVAGDSLQMMDNRSLSQEKGAGDPTSQIYGHNIFTNDNLTFEPNVNVATPENYRLGPGDEVIIDVWGASETTIRQTISPEGSILVNNLGPVYLSGKTVSEANNYLKQEFARIYSGVTGNVPSTQVKLTLGEIRSIQVNVMGEVMVPGTYTLSSFASVFHALYRAGGVNPIGSLRSIKVIRNGNTIADLDVYDLLMKGKMKDDIRLQDGDVILVDPYQSLVQILGKVKRPMFYEMKPTETVGTLLKYSGGFTGDAYKKALRIIRKSGREHQIYNVDEMDYSVFRVDDGDKITVDSVLQRFENRVEIRGAVYREGLYQLDGTMNTVKQLIKKAEGLRGDAFLNRAIIDRELEDLSHEVIQVDVKGLLNGTAADIPLQKNDILYIPSIHDLKEEATLTIHGEVANPGTYLYSDKMTVEDLVLQAGGLLEAAATTKVEVARRMKDPKSTSFSTTVGQNFSFDLKDGLLVGEGSQDFHLEPFDEIYVRKSPSYFKQQNVMVGGEVLFSGNYALSKKNERLSDLIAKAGGVTPDAYIKGARLIRRMTEEEFRRKEDALRMAQAGGGDSISVKRLDLSDTYSVGINLGEALKNPGSDADMVLREGDVLFVPEYVSTVKINGAVMYPNTVLYKKGESLKYYINQAGGFGNDAKKRKVYVIYMNGTVSRLKAGNKKAIEPGCEIIVPSKEQKKKMTTAEILGMGSTTASIAAMIATMVNLFK</sequence>
<evidence type="ECO:0000256" key="8">
    <source>
        <dbReference type="ARBA" id="ARBA00023047"/>
    </source>
</evidence>
<comment type="similarity">
    <text evidence="2">Belongs to the BexD/CtrA/VexA family.</text>
</comment>
<dbReference type="Proteomes" id="UP000462376">
    <property type="component" value="Unassembled WGS sequence"/>
</dbReference>
<dbReference type="GO" id="GO:0015159">
    <property type="term" value="F:polysaccharide transmembrane transporter activity"/>
    <property type="evidence" value="ECO:0007669"/>
    <property type="project" value="InterPro"/>
</dbReference>
<evidence type="ECO:0000256" key="6">
    <source>
        <dbReference type="ARBA" id="ARBA00022692"/>
    </source>
</evidence>
<keyword evidence="3" id="KW-0813">Transport</keyword>
<feature type="compositionally biased region" description="Basic and acidic residues" evidence="15">
    <location>
        <begin position="79"/>
        <end position="88"/>
    </location>
</feature>
<evidence type="ECO:0000256" key="16">
    <source>
        <dbReference type="SAM" id="SignalP"/>
    </source>
</evidence>
<evidence type="ECO:0000256" key="14">
    <source>
        <dbReference type="ARBA" id="ARBA00023288"/>
    </source>
</evidence>
<feature type="domain" description="Soluble ligand binding" evidence="18">
    <location>
        <begin position="504"/>
        <end position="553"/>
    </location>
</feature>
<evidence type="ECO:0000259" key="17">
    <source>
        <dbReference type="Pfam" id="PF02563"/>
    </source>
</evidence>
<evidence type="ECO:0000313" key="20">
    <source>
        <dbReference type="EMBL" id="KAB4236957.1"/>
    </source>
</evidence>
<feature type="compositionally biased region" description="Polar residues" evidence="15">
    <location>
        <begin position="98"/>
        <end position="108"/>
    </location>
</feature>
<feature type="signal peptide" evidence="16">
    <location>
        <begin position="1"/>
        <end position="20"/>
    </location>
</feature>
<evidence type="ECO:0000256" key="4">
    <source>
        <dbReference type="ARBA" id="ARBA00022452"/>
    </source>
</evidence>
<evidence type="ECO:0000313" key="21">
    <source>
        <dbReference type="Proteomes" id="UP000462376"/>
    </source>
</evidence>
<reference evidence="20 21" key="1">
    <citation type="journal article" date="2019" name="Nat. Med.">
        <title>A library of human gut bacterial isolates paired with longitudinal multiomics data enables mechanistic microbiome research.</title>
        <authorList>
            <person name="Poyet M."/>
            <person name="Groussin M."/>
            <person name="Gibbons S.M."/>
            <person name="Avila-Pacheco J."/>
            <person name="Jiang X."/>
            <person name="Kearney S.M."/>
            <person name="Perrotta A.R."/>
            <person name="Berdy B."/>
            <person name="Zhao S."/>
            <person name="Lieberman T.D."/>
            <person name="Swanson P.K."/>
            <person name="Smith M."/>
            <person name="Roesemann S."/>
            <person name="Alexander J.E."/>
            <person name="Rich S.A."/>
            <person name="Livny J."/>
            <person name="Vlamakis H."/>
            <person name="Clish C."/>
            <person name="Bullock K."/>
            <person name="Deik A."/>
            <person name="Scott J."/>
            <person name="Pierce K.A."/>
            <person name="Xavier R.J."/>
            <person name="Alm E.J."/>
        </authorList>
    </citation>
    <scope>NUCLEOTIDE SEQUENCE [LARGE SCALE GENOMIC DNA]</scope>
    <source>
        <strain evidence="20 21">BIOML-A5</strain>
    </source>
</reference>